<dbReference type="EMBL" id="MHLP01000030">
    <property type="protein sequence ID" value="OGZ11989.1"/>
    <property type="molecule type" value="Genomic_DNA"/>
</dbReference>
<evidence type="ECO:0000313" key="2">
    <source>
        <dbReference type="Proteomes" id="UP000178534"/>
    </source>
</evidence>
<dbReference type="Proteomes" id="UP000178534">
    <property type="component" value="Unassembled WGS sequence"/>
</dbReference>
<gene>
    <name evidence="1" type="ORF">A2942_01780</name>
</gene>
<dbReference type="AlphaFoldDB" id="A0A1G2DED8"/>
<reference evidence="1 2" key="1">
    <citation type="journal article" date="2016" name="Nat. Commun.">
        <title>Thousands of microbial genomes shed light on interconnected biogeochemical processes in an aquifer system.</title>
        <authorList>
            <person name="Anantharaman K."/>
            <person name="Brown C.T."/>
            <person name="Hug L.A."/>
            <person name="Sharon I."/>
            <person name="Castelle C.J."/>
            <person name="Probst A.J."/>
            <person name="Thomas B.C."/>
            <person name="Singh A."/>
            <person name="Wilkins M.J."/>
            <person name="Karaoz U."/>
            <person name="Brodie E.L."/>
            <person name="Williams K.H."/>
            <person name="Hubbard S.S."/>
            <person name="Banfield J.F."/>
        </authorList>
    </citation>
    <scope>NUCLEOTIDE SEQUENCE [LARGE SCALE GENOMIC DNA]</scope>
</reference>
<sequence>MAAKKIGFIFTILFTHALSFFEDLFPMHQTAQSTPIELFVFLSGLKTDNFFKVGSFKAKARP</sequence>
<evidence type="ECO:0000313" key="1">
    <source>
        <dbReference type="EMBL" id="OGZ11989.1"/>
    </source>
</evidence>
<name>A0A1G2DED8_9BACT</name>
<organism evidence="1 2">
    <name type="scientific">Candidatus Lloydbacteria bacterium RIFCSPLOWO2_01_FULL_50_20</name>
    <dbReference type="NCBI Taxonomy" id="1798665"/>
    <lineage>
        <taxon>Bacteria</taxon>
        <taxon>Candidatus Lloydiibacteriota</taxon>
    </lineage>
</organism>
<accession>A0A1G2DED8</accession>
<proteinExistence type="predicted"/>
<protein>
    <submittedName>
        <fullName evidence="1">Uncharacterized protein</fullName>
    </submittedName>
</protein>
<comment type="caution">
    <text evidence="1">The sequence shown here is derived from an EMBL/GenBank/DDBJ whole genome shotgun (WGS) entry which is preliminary data.</text>
</comment>